<keyword evidence="3" id="KW-0547">Nucleotide-binding</keyword>
<keyword evidence="2" id="KW-1003">Cell membrane</keyword>
<keyword evidence="4 8" id="KW-0067">ATP-binding</keyword>
<evidence type="ECO:0000313" key="9">
    <source>
        <dbReference type="Proteomes" id="UP000060602"/>
    </source>
</evidence>
<dbReference type="PROSITE" id="PS00211">
    <property type="entry name" value="ABC_TRANSPORTER_1"/>
    <property type="match status" value="1"/>
</dbReference>
<dbReference type="SMART" id="SM00382">
    <property type="entry name" value="AAA"/>
    <property type="match status" value="1"/>
</dbReference>
<dbReference type="Gene3D" id="3.40.50.300">
    <property type="entry name" value="P-loop containing nucleotide triphosphate hydrolases"/>
    <property type="match status" value="1"/>
</dbReference>
<reference evidence="9" key="1">
    <citation type="submission" date="2015-12" db="EMBL/GenBank/DDBJ databases">
        <title>FDA dAtabase for Regulatory Grade micrObial Sequences (FDA-ARGOS): Supporting development and validation of Infectious Disease Dx tests.</title>
        <authorList>
            <person name="Case J."/>
            <person name="Tallon L."/>
            <person name="Sadzewicz L."/>
            <person name="Sengamalay N."/>
            <person name="Ott S."/>
            <person name="Godinez A."/>
            <person name="Nagaraj S."/>
            <person name="Nadendla S."/>
            <person name="Sichtig H."/>
        </authorList>
    </citation>
    <scope>NUCLEOTIDE SEQUENCE [LARGE SCALE GENOMIC DNA]</scope>
    <source>
        <strain evidence="9">FDAARGOS_147</strain>
    </source>
</reference>
<dbReference type="PANTHER" id="PTHR43875">
    <property type="entry name" value="MALTODEXTRIN IMPORT ATP-BINDING PROTEIN MSMX"/>
    <property type="match status" value="1"/>
</dbReference>
<accession>A0A0X8P3R4</accession>
<dbReference type="SUPFAM" id="SSF50331">
    <property type="entry name" value="MOP-like"/>
    <property type="match status" value="1"/>
</dbReference>
<dbReference type="RefSeq" id="WP_061073683.1">
    <property type="nucleotide sequence ID" value="NZ_CP014060.2"/>
</dbReference>
<dbReference type="AlphaFoldDB" id="A0A0X8P3R4"/>
<dbReference type="InterPro" id="IPR027417">
    <property type="entry name" value="P-loop_NTPase"/>
</dbReference>
<dbReference type="FunFam" id="3.40.50.300:FF:000042">
    <property type="entry name" value="Maltose/maltodextrin ABC transporter, ATP-binding protein"/>
    <property type="match status" value="1"/>
</dbReference>
<evidence type="ECO:0000256" key="5">
    <source>
        <dbReference type="ARBA" id="ARBA00022967"/>
    </source>
</evidence>
<dbReference type="Pfam" id="PF08402">
    <property type="entry name" value="TOBE_2"/>
    <property type="match status" value="1"/>
</dbReference>
<proteinExistence type="predicted"/>
<dbReference type="PROSITE" id="PS50893">
    <property type="entry name" value="ABC_TRANSPORTER_2"/>
    <property type="match status" value="1"/>
</dbReference>
<dbReference type="InterPro" id="IPR008995">
    <property type="entry name" value="Mo/tungstate-bd_C_term_dom"/>
</dbReference>
<sequence>MKKVSVECRNIRLSYGKTEVLKDVNISIEPGEFFALLGPSGSGKSTLLRLIAGFNRQDAGQLLVDGKDISAIPPWNRNIGMVFQNYALWPHMTVWDNVAFGLVERKLPREQIRAKVEAALELVGLSQYARRRPNQLSGGQQQRVALARTIVIEPQVLLLDEPLSNLDKKLRVQMRQDLLSLQRRLGITTIFVTHDQEEAMTTADRMAVLDHGVVQQIGAPSTLFDYPVNRFVANFVGTMNVLEGEVRERTSGSVVLAVEGVGDLHLPLAAEAPAAQRLAASFRPHTVQIEMADGLGDARYVWLPGVVESSEFLGEFTRYQVQIGEQRLTADQSHLAGLSPFPVGAPVSIGLEPTQVRLLAA</sequence>
<dbReference type="SUPFAM" id="SSF52540">
    <property type="entry name" value="P-loop containing nucleoside triphosphate hydrolases"/>
    <property type="match status" value="1"/>
</dbReference>
<evidence type="ECO:0000313" key="8">
    <source>
        <dbReference type="EMBL" id="AMG39199.1"/>
    </source>
</evidence>
<keyword evidence="6" id="KW-0472">Membrane</keyword>
<dbReference type="InterPro" id="IPR003439">
    <property type="entry name" value="ABC_transporter-like_ATP-bd"/>
</dbReference>
<dbReference type="GO" id="GO:0005524">
    <property type="term" value="F:ATP binding"/>
    <property type="evidence" value="ECO:0007669"/>
    <property type="project" value="UniProtKB-KW"/>
</dbReference>
<evidence type="ECO:0000256" key="1">
    <source>
        <dbReference type="ARBA" id="ARBA00022448"/>
    </source>
</evidence>
<dbReference type="GO" id="GO:0140359">
    <property type="term" value="F:ABC-type transporter activity"/>
    <property type="evidence" value="ECO:0007669"/>
    <property type="project" value="UniProtKB-ARBA"/>
</dbReference>
<dbReference type="EMBL" id="CP014060">
    <property type="protein sequence ID" value="AMG39199.1"/>
    <property type="molecule type" value="Genomic_DNA"/>
</dbReference>
<evidence type="ECO:0000259" key="7">
    <source>
        <dbReference type="PROSITE" id="PS50893"/>
    </source>
</evidence>
<dbReference type="GO" id="GO:0055052">
    <property type="term" value="C:ATP-binding cassette (ABC) transporter complex, substrate-binding subunit-containing"/>
    <property type="evidence" value="ECO:0007669"/>
    <property type="project" value="TreeGrafter"/>
</dbReference>
<evidence type="ECO:0000256" key="2">
    <source>
        <dbReference type="ARBA" id="ARBA00022475"/>
    </source>
</evidence>
<organism evidence="8 9">
    <name type="scientific">Alcaligenes xylosoxydans xylosoxydans</name>
    <name type="common">Achromobacter xylosoxidans</name>
    <dbReference type="NCBI Taxonomy" id="85698"/>
    <lineage>
        <taxon>Bacteria</taxon>
        <taxon>Pseudomonadati</taxon>
        <taxon>Pseudomonadota</taxon>
        <taxon>Betaproteobacteria</taxon>
        <taxon>Burkholderiales</taxon>
        <taxon>Alcaligenaceae</taxon>
        <taxon>Achromobacter</taxon>
    </lineage>
</organism>
<protein>
    <submittedName>
        <fullName evidence="8">ABC transporter ATP-binding protein</fullName>
    </submittedName>
</protein>
<evidence type="ECO:0000256" key="3">
    <source>
        <dbReference type="ARBA" id="ARBA00022741"/>
    </source>
</evidence>
<evidence type="ECO:0000256" key="4">
    <source>
        <dbReference type="ARBA" id="ARBA00022840"/>
    </source>
</evidence>
<name>A0A0X8P3R4_ALCXX</name>
<dbReference type="PANTHER" id="PTHR43875:SF15">
    <property type="entry name" value="TREHALOSE IMPORT ATP-BINDING PROTEIN SUGC"/>
    <property type="match status" value="1"/>
</dbReference>
<dbReference type="Pfam" id="PF00005">
    <property type="entry name" value="ABC_tran"/>
    <property type="match status" value="1"/>
</dbReference>
<dbReference type="Proteomes" id="UP000060602">
    <property type="component" value="Chromosome"/>
</dbReference>
<keyword evidence="1" id="KW-0813">Transport</keyword>
<dbReference type="Gene3D" id="2.40.50.100">
    <property type="match status" value="1"/>
</dbReference>
<dbReference type="GO" id="GO:0016887">
    <property type="term" value="F:ATP hydrolysis activity"/>
    <property type="evidence" value="ECO:0007669"/>
    <property type="project" value="InterPro"/>
</dbReference>
<dbReference type="InterPro" id="IPR047641">
    <property type="entry name" value="ABC_transpr_MalK/UgpC-like"/>
</dbReference>
<evidence type="ECO:0000256" key="6">
    <source>
        <dbReference type="ARBA" id="ARBA00023136"/>
    </source>
</evidence>
<keyword evidence="5" id="KW-1278">Translocase</keyword>
<dbReference type="InterPro" id="IPR017871">
    <property type="entry name" value="ABC_transporter-like_CS"/>
</dbReference>
<feature type="domain" description="ABC transporter" evidence="7">
    <location>
        <begin position="6"/>
        <end position="236"/>
    </location>
</feature>
<dbReference type="InterPro" id="IPR013611">
    <property type="entry name" value="Transp-assoc_OB_typ2"/>
</dbReference>
<dbReference type="InterPro" id="IPR003593">
    <property type="entry name" value="AAA+_ATPase"/>
</dbReference>
<gene>
    <name evidence="8" type="ORF">AL504_26180</name>
</gene>